<accession>A0ABV7D6D6</accession>
<organism evidence="2 3">
    <name type="scientific">Kordiimonas pumila</name>
    <dbReference type="NCBI Taxonomy" id="2161677"/>
    <lineage>
        <taxon>Bacteria</taxon>
        <taxon>Pseudomonadati</taxon>
        <taxon>Pseudomonadota</taxon>
        <taxon>Alphaproteobacteria</taxon>
        <taxon>Kordiimonadales</taxon>
        <taxon>Kordiimonadaceae</taxon>
        <taxon>Kordiimonas</taxon>
    </lineage>
</organism>
<keyword evidence="1" id="KW-1133">Transmembrane helix</keyword>
<keyword evidence="1" id="KW-0472">Membrane</keyword>
<keyword evidence="1" id="KW-0812">Transmembrane</keyword>
<dbReference type="EMBL" id="JBHRSL010000010">
    <property type="protein sequence ID" value="MFC3052671.1"/>
    <property type="molecule type" value="Genomic_DNA"/>
</dbReference>
<sequence length="146" mass="15950">MVFLNKYGDWIAAIIIAFILCGSLPFKFSGHPMPTHIFNVVGEFLGLDFFKAYGAIIIGIAELIASILLLIPKTRAFGGILTMGIMAGAIFFHLFTPLGVTVEYVVNGEIMSDGSLFYTAIIAFILGTLIAYRNRSRLALVGNHFK</sequence>
<keyword evidence="3" id="KW-1185">Reference proteome</keyword>
<proteinExistence type="predicted"/>
<feature type="transmembrane region" description="Helical" evidence="1">
    <location>
        <begin position="7"/>
        <end position="26"/>
    </location>
</feature>
<feature type="transmembrane region" description="Helical" evidence="1">
    <location>
        <begin position="115"/>
        <end position="132"/>
    </location>
</feature>
<comment type="caution">
    <text evidence="2">The sequence shown here is derived from an EMBL/GenBank/DDBJ whole genome shotgun (WGS) entry which is preliminary data.</text>
</comment>
<feature type="transmembrane region" description="Helical" evidence="1">
    <location>
        <begin position="76"/>
        <end position="95"/>
    </location>
</feature>
<evidence type="ECO:0000313" key="3">
    <source>
        <dbReference type="Proteomes" id="UP001595444"/>
    </source>
</evidence>
<feature type="transmembrane region" description="Helical" evidence="1">
    <location>
        <begin position="52"/>
        <end position="71"/>
    </location>
</feature>
<gene>
    <name evidence="2" type="ORF">ACFOKA_12220</name>
</gene>
<dbReference type="RefSeq" id="WP_194213676.1">
    <property type="nucleotide sequence ID" value="NZ_CP061205.1"/>
</dbReference>
<dbReference type="Proteomes" id="UP001595444">
    <property type="component" value="Unassembled WGS sequence"/>
</dbReference>
<protein>
    <recommendedName>
        <fullName evidence="4">DoxX family protein</fullName>
    </recommendedName>
</protein>
<reference evidence="3" key="1">
    <citation type="journal article" date="2019" name="Int. J. Syst. Evol. Microbiol.">
        <title>The Global Catalogue of Microorganisms (GCM) 10K type strain sequencing project: providing services to taxonomists for standard genome sequencing and annotation.</title>
        <authorList>
            <consortium name="The Broad Institute Genomics Platform"/>
            <consortium name="The Broad Institute Genome Sequencing Center for Infectious Disease"/>
            <person name="Wu L."/>
            <person name="Ma J."/>
        </authorList>
    </citation>
    <scope>NUCLEOTIDE SEQUENCE [LARGE SCALE GENOMIC DNA]</scope>
    <source>
        <strain evidence="3">KCTC 62164</strain>
    </source>
</reference>
<evidence type="ECO:0008006" key="4">
    <source>
        <dbReference type="Google" id="ProtNLM"/>
    </source>
</evidence>
<evidence type="ECO:0000313" key="2">
    <source>
        <dbReference type="EMBL" id="MFC3052671.1"/>
    </source>
</evidence>
<evidence type="ECO:0000256" key="1">
    <source>
        <dbReference type="SAM" id="Phobius"/>
    </source>
</evidence>
<name>A0ABV7D6D6_9PROT</name>